<accession>A0AAP0JF29</accession>
<comment type="caution">
    <text evidence="2">The sequence shown here is derived from an EMBL/GenBank/DDBJ whole genome shotgun (WGS) entry which is preliminary data.</text>
</comment>
<evidence type="ECO:0000313" key="2">
    <source>
        <dbReference type="EMBL" id="KAK9132884.1"/>
    </source>
</evidence>
<reference evidence="2 3" key="1">
    <citation type="submission" date="2024-01" db="EMBL/GenBank/DDBJ databases">
        <title>Genome assemblies of Stephania.</title>
        <authorList>
            <person name="Yang L."/>
        </authorList>
    </citation>
    <scope>NUCLEOTIDE SEQUENCE [LARGE SCALE GENOMIC DNA]</scope>
    <source>
        <strain evidence="2">JXDWG</strain>
        <tissue evidence="2">Leaf</tissue>
    </source>
</reference>
<name>A0AAP0JF29_9MAGN</name>
<dbReference type="EMBL" id="JBBNAG010000005">
    <property type="protein sequence ID" value="KAK9132884.1"/>
    <property type="molecule type" value="Genomic_DNA"/>
</dbReference>
<feature type="signal peptide" evidence="1">
    <location>
        <begin position="1"/>
        <end position="20"/>
    </location>
</feature>
<evidence type="ECO:0000256" key="1">
    <source>
        <dbReference type="SAM" id="SignalP"/>
    </source>
</evidence>
<dbReference type="Proteomes" id="UP001419268">
    <property type="component" value="Unassembled WGS sequence"/>
</dbReference>
<organism evidence="2 3">
    <name type="scientific">Stephania cephalantha</name>
    <dbReference type="NCBI Taxonomy" id="152367"/>
    <lineage>
        <taxon>Eukaryota</taxon>
        <taxon>Viridiplantae</taxon>
        <taxon>Streptophyta</taxon>
        <taxon>Embryophyta</taxon>
        <taxon>Tracheophyta</taxon>
        <taxon>Spermatophyta</taxon>
        <taxon>Magnoliopsida</taxon>
        <taxon>Ranunculales</taxon>
        <taxon>Menispermaceae</taxon>
        <taxon>Menispermoideae</taxon>
        <taxon>Cissampelideae</taxon>
        <taxon>Stephania</taxon>
    </lineage>
</organism>
<gene>
    <name evidence="2" type="ORF">Scep_012412</name>
</gene>
<feature type="chain" id="PRO_5042930827" evidence="1">
    <location>
        <begin position="21"/>
        <end position="99"/>
    </location>
</feature>
<evidence type="ECO:0000313" key="3">
    <source>
        <dbReference type="Proteomes" id="UP001419268"/>
    </source>
</evidence>
<proteinExistence type="predicted"/>
<dbReference type="AlphaFoldDB" id="A0AAP0JF29"/>
<protein>
    <submittedName>
        <fullName evidence="2">Uncharacterized protein</fullName>
    </submittedName>
</protein>
<keyword evidence="1" id="KW-0732">Signal</keyword>
<sequence length="99" mass="11298">MLVDIVVIVLILPMLALTVANWSSNFPQQEGRSLEEMLKDLITVNEHLDNLVSEEEFPEPIYCDQEEDGSAITLRSVEEHEYLTELEDELEVLPSKPTL</sequence>
<keyword evidence="3" id="KW-1185">Reference proteome</keyword>